<gene>
    <name evidence="2" type="ORF">PODLI_1B036268</name>
</gene>
<dbReference type="Proteomes" id="UP001178461">
    <property type="component" value="Chromosome 14"/>
</dbReference>
<dbReference type="EMBL" id="OX395139">
    <property type="protein sequence ID" value="CAI5792360.1"/>
    <property type="molecule type" value="Genomic_DNA"/>
</dbReference>
<evidence type="ECO:0000313" key="3">
    <source>
        <dbReference type="Proteomes" id="UP001178461"/>
    </source>
</evidence>
<sequence length="67" mass="7328">MDEIDETPLQTDEKEAAAFGDHQQDNPTGGDSRREACWTWILRKAGGQAWSRTVPGSGAERDQAKPG</sequence>
<organism evidence="2 3">
    <name type="scientific">Podarcis lilfordi</name>
    <name type="common">Lilford's wall lizard</name>
    <dbReference type="NCBI Taxonomy" id="74358"/>
    <lineage>
        <taxon>Eukaryota</taxon>
        <taxon>Metazoa</taxon>
        <taxon>Chordata</taxon>
        <taxon>Craniata</taxon>
        <taxon>Vertebrata</taxon>
        <taxon>Euteleostomi</taxon>
        <taxon>Lepidosauria</taxon>
        <taxon>Squamata</taxon>
        <taxon>Bifurcata</taxon>
        <taxon>Unidentata</taxon>
        <taxon>Episquamata</taxon>
        <taxon>Laterata</taxon>
        <taxon>Lacertibaenia</taxon>
        <taxon>Lacertidae</taxon>
        <taxon>Podarcis</taxon>
    </lineage>
</organism>
<evidence type="ECO:0000313" key="2">
    <source>
        <dbReference type="EMBL" id="CAI5792360.1"/>
    </source>
</evidence>
<reference evidence="2" key="1">
    <citation type="submission" date="2022-12" db="EMBL/GenBank/DDBJ databases">
        <authorList>
            <person name="Alioto T."/>
            <person name="Alioto T."/>
            <person name="Gomez Garrido J."/>
        </authorList>
    </citation>
    <scope>NUCLEOTIDE SEQUENCE</scope>
</reference>
<evidence type="ECO:0000256" key="1">
    <source>
        <dbReference type="SAM" id="MobiDB-lite"/>
    </source>
</evidence>
<protein>
    <submittedName>
        <fullName evidence="2">Uncharacterized protein</fullName>
    </submittedName>
</protein>
<keyword evidence="3" id="KW-1185">Reference proteome</keyword>
<proteinExistence type="predicted"/>
<feature type="region of interest" description="Disordered" evidence="1">
    <location>
        <begin position="1"/>
        <end position="67"/>
    </location>
</feature>
<name>A0AA35L9N6_9SAUR</name>
<dbReference type="AlphaFoldDB" id="A0AA35L9N6"/>
<accession>A0AA35L9N6</accession>